<gene>
    <name evidence="4" type="primary">LOC100375166</name>
</gene>
<dbReference type="Proteomes" id="UP000694865">
    <property type="component" value="Unplaced"/>
</dbReference>
<dbReference type="Pfam" id="PF13347">
    <property type="entry name" value="MFS_2"/>
    <property type="match status" value="1"/>
</dbReference>
<keyword evidence="3" id="KW-1185">Reference proteome</keyword>
<feature type="transmembrane region" description="Helical" evidence="2">
    <location>
        <begin position="112"/>
        <end position="132"/>
    </location>
</feature>
<dbReference type="InterPro" id="IPR039672">
    <property type="entry name" value="MFS_2"/>
</dbReference>
<evidence type="ECO:0000256" key="1">
    <source>
        <dbReference type="ARBA" id="ARBA00008335"/>
    </source>
</evidence>
<evidence type="ECO:0000256" key="2">
    <source>
        <dbReference type="SAM" id="Phobius"/>
    </source>
</evidence>
<proteinExistence type="inferred from homology"/>
<comment type="similarity">
    <text evidence="1">Belongs to the major facilitator superfamily.</text>
</comment>
<feature type="transmembrane region" description="Helical" evidence="2">
    <location>
        <begin position="81"/>
        <end position="100"/>
    </location>
</feature>
<dbReference type="InterPro" id="IPR036259">
    <property type="entry name" value="MFS_trans_sf"/>
</dbReference>
<organism evidence="3 4">
    <name type="scientific">Saccoglossus kowalevskii</name>
    <name type="common">Acorn worm</name>
    <dbReference type="NCBI Taxonomy" id="10224"/>
    <lineage>
        <taxon>Eukaryota</taxon>
        <taxon>Metazoa</taxon>
        <taxon>Hemichordata</taxon>
        <taxon>Enteropneusta</taxon>
        <taxon>Harrimaniidae</taxon>
        <taxon>Saccoglossus</taxon>
    </lineage>
</organism>
<feature type="transmembrane region" description="Helical" evidence="2">
    <location>
        <begin position="21"/>
        <end position="41"/>
    </location>
</feature>
<sequence>MDRLPILKRYAYGVGHVQNDLCASLWFSYLLIYFHTVLSFSNSMAGNLMLLGQIVDAISTPLVGYESDKTSTRFYGKRKTWHLLGTICVAVSFPFLFNPCITCNDSPDWARFIYYAPFVAIFQFGWASTQISHLALIPELSPNESTRVELNAIRYAFTVIANIFVYGLTWFLLDLFSGSIPANDTEQSLSPDDIPTFTKLSAIVIGTGIVFSSIFHIGTKENPGRALQESTHLINGHLSEQRQMSWKSWLIEPQFYLIALLYMCTRLMVNISQVYIPLFLHDTLHLDKIYIAIIPLIIYISGFLTSLFMKLINAFIGRKLTYMFGALMVIAFSTSLWFRNIGNGIYASAVLIGAGGSTVLPD</sequence>
<dbReference type="SUPFAM" id="SSF103473">
    <property type="entry name" value="MFS general substrate transporter"/>
    <property type="match status" value="1"/>
</dbReference>
<protein>
    <submittedName>
        <fullName evidence="4">Major facilitator superfamily domain-containing protein 12-like</fullName>
    </submittedName>
</protein>
<dbReference type="PANTHER" id="PTHR11328:SF28">
    <property type="entry name" value="MAJOR FACILITATOR SUPERFAMILY DOMAIN-CONTAINING PROTEIN 12"/>
    <property type="match status" value="1"/>
</dbReference>
<dbReference type="RefSeq" id="XP_006814602.1">
    <property type="nucleotide sequence ID" value="XM_006814539.1"/>
</dbReference>
<evidence type="ECO:0000313" key="3">
    <source>
        <dbReference type="Proteomes" id="UP000694865"/>
    </source>
</evidence>
<dbReference type="CDD" id="cd17491">
    <property type="entry name" value="MFS_MFSD12"/>
    <property type="match status" value="1"/>
</dbReference>
<feature type="transmembrane region" description="Helical" evidence="2">
    <location>
        <begin position="152"/>
        <end position="173"/>
    </location>
</feature>
<dbReference type="GeneID" id="100375166"/>
<evidence type="ECO:0000313" key="4">
    <source>
        <dbReference type="RefSeq" id="XP_006814602.1"/>
    </source>
</evidence>
<feature type="transmembrane region" description="Helical" evidence="2">
    <location>
        <begin position="289"/>
        <end position="308"/>
    </location>
</feature>
<accession>A0ABM0M3L1</accession>
<dbReference type="PANTHER" id="PTHR11328">
    <property type="entry name" value="MAJOR FACILITATOR SUPERFAMILY DOMAIN-CONTAINING PROTEIN"/>
    <property type="match status" value="1"/>
</dbReference>
<dbReference type="Gene3D" id="1.20.1250.20">
    <property type="entry name" value="MFS general substrate transporter like domains"/>
    <property type="match status" value="2"/>
</dbReference>
<name>A0ABM0M3L1_SACKO</name>
<keyword evidence="2" id="KW-0472">Membrane</keyword>
<reference evidence="4" key="1">
    <citation type="submission" date="2025-08" db="UniProtKB">
        <authorList>
            <consortium name="RefSeq"/>
        </authorList>
    </citation>
    <scope>IDENTIFICATION</scope>
    <source>
        <tissue evidence="4">Testes</tissue>
    </source>
</reference>
<keyword evidence="2" id="KW-0812">Transmembrane</keyword>
<feature type="transmembrane region" description="Helical" evidence="2">
    <location>
        <begin position="320"/>
        <end position="338"/>
    </location>
</feature>
<keyword evidence="2" id="KW-1133">Transmembrane helix</keyword>
<feature type="transmembrane region" description="Helical" evidence="2">
    <location>
        <begin position="249"/>
        <end position="269"/>
    </location>
</feature>